<dbReference type="EMBL" id="LQBQ01000039">
    <property type="protein sequence ID" value="KUJ73240.1"/>
    <property type="molecule type" value="Genomic_DNA"/>
</dbReference>
<evidence type="ECO:0000313" key="2">
    <source>
        <dbReference type="EMBL" id="KUJ73240.1"/>
    </source>
</evidence>
<evidence type="ECO:0000259" key="1">
    <source>
        <dbReference type="Pfam" id="PF12697"/>
    </source>
</evidence>
<dbReference type="PANTHER" id="PTHR43689">
    <property type="entry name" value="HYDROLASE"/>
    <property type="match status" value="1"/>
</dbReference>
<dbReference type="Pfam" id="PF12697">
    <property type="entry name" value="Abhydrolase_6"/>
    <property type="match status" value="1"/>
</dbReference>
<dbReference type="STRING" id="1685379.AVO45_16040"/>
<dbReference type="AlphaFoldDB" id="A0A0X3TJ50"/>
<dbReference type="GO" id="GO:0016787">
    <property type="term" value="F:hydrolase activity"/>
    <property type="evidence" value="ECO:0007669"/>
    <property type="project" value="UniProtKB-KW"/>
</dbReference>
<gene>
    <name evidence="2" type="ORF">AVO45_16040</name>
</gene>
<dbReference type="InterPro" id="IPR029058">
    <property type="entry name" value="AB_hydrolase_fold"/>
</dbReference>
<comment type="caution">
    <text evidence="2">The sequence shown here is derived from an EMBL/GenBank/DDBJ whole genome shotgun (WGS) entry which is preliminary data.</text>
</comment>
<dbReference type="Gene3D" id="3.40.50.1820">
    <property type="entry name" value="alpha/beta hydrolase"/>
    <property type="match status" value="1"/>
</dbReference>
<feature type="domain" description="AB hydrolase-1" evidence="1">
    <location>
        <begin position="34"/>
        <end position="253"/>
    </location>
</feature>
<organism evidence="2 3">
    <name type="scientific">Ruegeria marisrubri</name>
    <dbReference type="NCBI Taxonomy" id="1685379"/>
    <lineage>
        <taxon>Bacteria</taxon>
        <taxon>Pseudomonadati</taxon>
        <taxon>Pseudomonadota</taxon>
        <taxon>Alphaproteobacteria</taxon>
        <taxon>Rhodobacterales</taxon>
        <taxon>Roseobacteraceae</taxon>
        <taxon>Ruegeria</taxon>
    </lineage>
</organism>
<reference evidence="2 3" key="1">
    <citation type="submission" date="2015-12" db="EMBL/GenBank/DDBJ databases">
        <authorList>
            <person name="Shamseldin A."/>
            <person name="Moawad H."/>
            <person name="Abd El-Rahim W.M."/>
            <person name="Sadowsky M.J."/>
        </authorList>
    </citation>
    <scope>NUCLEOTIDE SEQUENCE [LARGE SCALE GENOMIC DNA]</scope>
    <source>
        <strain evidence="2 3">ZGT118</strain>
    </source>
</reference>
<evidence type="ECO:0000313" key="3">
    <source>
        <dbReference type="Proteomes" id="UP000053791"/>
    </source>
</evidence>
<dbReference type="Proteomes" id="UP000053791">
    <property type="component" value="Unassembled WGS sequence"/>
</dbReference>
<dbReference type="SUPFAM" id="SSF53474">
    <property type="entry name" value="alpha/beta-Hydrolases"/>
    <property type="match status" value="1"/>
</dbReference>
<accession>A0A0X3TJ50</accession>
<dbReference type="InterPro" id="IPR000073">
    <property type="entry name" value="AB_hydrolase_1"/>
</dbReference>
<dbReference type="RefSeq" id="WP_068350213.1">
    <property type="nucleotide sequence ID" value="NZ_LQBQ01000039.1"/>
</dbReference>
<keyword evidence="2" id="KW-0378">Hydrolase</keyword>
<proteinExistence type="predicted"/>
<dbReference type="PANTHER" id="PTHR43689:SF8">
    <property type="entry name" value="ALPHA_BETA-HYDROLASES SUPERFAMILY PROTEIN"/>
    <property type="match status" value="1"/>
</dbReference>
<dbReference type="OrthoDB" id="9779853at2"/>
<protein>
    <submittedName>
        <fullName evidence="2">Alpha/beta hydrolase</fullName>
    </submittedName>
</protein>
<keyword evidence="3" id="KW-1185">Reference proteome</keyword>
<sequence>MVDWSQNPAEPMTVNGVALEYACYGPPPSEAPTIILLHEGLGCVGLWRDFPEILSVQTGLGVLAYSRQGYGQSDPVDLPRPLDFMTREAIDVLPHVLDQAGIRRCILFGHSDGATIAAIYAGSVEDHRVRGLILEAPHFFTEEMGLAEIARARETFATTDLKEKMAKYHRDPEGAFRGWCDTWLDPGFEDWNVADVIDYIRVPILVVQGRGDQYGTLAQIEEIETRAYCPVDTAILDCKHAPHLEAPKETLDAVGEYCARLLRIEAAEVVPA</sequence>
<name>A0A0X3TJ50_9RHOB</name>